<feature type="region of interest" description="Disordered" evidence="1">
    <location>
        <begin position="1"/>
        <end position="227"/>
    </location>
</feature>
<keyword evidence="3" id="KW-1185">Reference proteome</keyword>
<reference evidence="2 3" key="1">
    <citation type="submission" date="2024-10" db="EMBL/GenBank/DDBJ databases">
        <title>Updated reference genomes for cyclostephanoid diatoms.</title>
        <authorList>
            <person name="Roberts W.R."/>
            <person name="Alverson A.J."/>
        </authorList>
    </citation>
    <scope>NUCLEOTIDE SEQUENCE [LARGE SCALE GENOMIC DNA]</scope>
    <source>
        <strain evidence="2 3">AJA232-27</strain>
    </source>
</reference>
<name>A0ABD3MB85_9STRA</name>
<dbReference type="AlphaFoldDB" id="A0ABD3MB85"/>
<feature type="compositionally biased region" description="Polar residues" evidence="1">
    <location>
        <begin position="87"/>
        <end position="105"/>
    </location>
</feature>
<feature type="compositionally biased region" description="Polar residues" evidence="1">
    <location>
        <begin position="138"/>
        <end position="156"/>
    </location>
</feature>
<feature type="compositionally biased region" description="Low complexity" evidence="1">
    <location>
        <begin position="125"/>
        <end position="137"/>
    </location>
</feature>
<dbReference type="PANTHER" id="PTHR34823:SF1">
    <property type="entry name" value="CHITIN-BINDING TYPE-4 DOMAIN-CONTAINING PROTEIN"/>
    <property type="match status" value="1"/>
</dbReference>
<comment type="caution">
    <text evidence="2">The sequence shown here is derived from an EMBL/GenBank/DDBJ whole genome shotgun (WGS) entry which is preliminary data.</text>
</comment>
<feature type="compositionally biased region" description="Polar residues" evidence="1">
    <location>
        <begin position="199"/>
        <end position="227"/>
    </location>
</feature>
<dbReference type="PANTHER" id="PTHR34823">
    <property type="entry name" value="GLCNAC-BINDING PROTEIN A"/>
    <property type="match status" value="1"/>
</dbReference>
<feature type="compositionally biased region" description="Low complexity" evidence="1">
    <location>
        <begin position="63"/>
        <end position="74"/>
    </location>
</feature>
<evidence type="ECO:0000256" key="1">
    <source>
        <dbReference type="SAM" id="MobiDB-lite"/>
    </source>
</evidence>
<feature type="compositionally biased region" description="Pro residues" evidence="1">
    <location>
        <begin position="106"/>
        <end position="124"/>
    </location>
</feature>
<evidence type="ECO:0000313" key="2">
    <source>
        <dbReference type="EMBL" id="KAL3761269.1"/>
    </source>
</evidence>
<dbReference type="InterPro" id="IPR051024">
    <property type="entry name" value="GlcNAc_Chitin_IntDeg"/>
</dbReference>
<feature type="compositionally biased region" description="Low complexity" evidence="1">
    <location>
        <begin position="28"/>
        <end position="47"/>
    </location>
</feature>
<feature type="compositionally biased region" description="Polar residues" evidence="1">
    <location>
        <begin position="48"/>
        <end position="62"/>
    </location>
</feature>
<feature type="compositionally biased region" description="Low complexity" evidence="1">
    <location>
        <begin position="172"/>
        <end position="198"/>
    </location>
</feature>
<sequence length="556" mass="59277">MPTSVLPSFQPTTSQPSTFRPTAQPTVSPTLKPTSQPTSTPTTALPSFQPTTSQPSTLRPTAQPTVSPTVKPTSQPTPQPTSTPTTALPSFQPTTSQPSTLRPTAQPTPSPTLKPTSQPTPQPTSTPTSTPTTALPSFQPTASQPSTLRPTAQPTVSPTLKPTSQPTPQPTSTPTTALPSFQPTTSQPSTLQPTAQPTVSPTLKPTIQPTFQPNTPSTQTAAAQPWSTSSSATISPVFVSLPFLGGCPAQVGEFASIHHEPGDRVSKDGIVFECKEWPASLYCSQGAFNPMPGSKTKNEEPEHWKVAWEVVGHCSGAIVLPVDGCPSAWSSGGVHKYKENDQVSVIKSNTPFARAIYKCKAWPYSWHCGQHSPLDYSGGVLGWEYVGECTGTIGPSPSPTFPPGTLIINGCPAEYNSASNSNKNYKAGDQVARADVVYECREFPYSGYCNQEGFAPGDQYDYMAWNRLGPCDGTKSPTISPMTFLGSAPCTYVKIVATTPTPTPVVTPVRVGAKKFQCKPWPLVYLFCRMPAYAPTDSETTGWWNEAWTLVGTCPP</sequence>
<protein>
    <submittedName>
        <fullName evidence="2">Uncharacterized protein</fullName>
    </submittedName>
</protein>
<evidence type="ECO:0000313" key="3">
    <source>
        <dbReference type="Proteomes" id="UP001530293"/>
    </source>
</evidence>
<feature type="compositionally biased region" description="Polar residues" evidence="1">
    <location>
        <begin position="1"/>
        <end position="27"/>
    </location>
</feature>
<accession>A0ABD3MB85</accession>
<dbReference type="Proteomes" id="UP001530293">
    <property type="component" value="Unassembled WGS sequence"/>
</dbReference>
<gene>
    <name evidence="2" type="ORF">ACHAWU_010182</name>
</gene>
<proteinExistence type="predicted"/>
<organism evidence="2 3">
    <name type="scientific">Discostella pseudostelligera</name>
    <dbReference type="NCBI Taxonomy" id="259834"/>
    <lineage>
        <taxon>Eukaryota</taxon>
        <taxon>Sar</taxon>
        <taxon>Stramenopiles</taxon>
        <taxon>Ochrophyta</taxon>
        <taxon>Bacillariophyta</taxon>
        <taxon>Coscinodiscophyceae</taxon>
        <taxon>Thalassiosirophycidae</taxon>
        <taxon>Stephanodiscales</taxon>
        <taxon>Stephanodiscaceae</taxon>
        <taxon>Discostella</taxon>
    </lineage>
</organism>
<dbReference type="EMBL" id="JALLBG020000152">
    <property type="protein sequence ID" value="KAL3761269.1"/>
    <property type="molecule type" value="Genomic_DNA"/>
</dbReference>